<reference evidence="1" key="1">
    <citation type="journal article" date="2019" name="Sci. Rep.">
        <title>Draft genome of Tanacetum cinerariifolium, the natural source of mosquito coil.</title>
        <authorList>
            <person name="Yamashiro T."/>
            <person name="Shiraishi A."/>
            <person name="Satake H."/>
            <person name="Nakayama K."/>
        </authorList>
    </citation>
    <scope>NUCLEOTIDE SEQUENCE</scope>
</reference>
<organism evidence="1">
    <name type="scientific">Tanacetum cinerariifolium</name>
    <name type="common">Dalmatian daisy</name>
    <name type="synonym">Chrysanthemum cinerariifolium</name>
    <dbReference type="NCBI Taxonomy" id="118510"/>
    <lineage>
        <taxon>Eukaryota</taxon>
        <taxon>Viridiplantae</taxon>
        <taxon>Streptophyta</taxon>
        <taxon>Embryophyta</taxon>
        <taxon>Tracheophyta</taxon>
        <taxon>Spermatophyta</taxon>
        <taxon>Magnoliopsida</taxon>
        <taxon>eudicotyledons</taxon>
        <taxon>Gunneridae</taxon>
        <taxon>Pentapetalae</taxon>
        <taxon>asterids</taxon>
        <taxon>campanulids</taxon>
        <taxon>Asterales</taxon>
        <taxon>Asteraceae</taxon>
        <taxon>Asteroideae</taxon>
        <taxon>Anthemideae</taxon>
        <taxon>Anthemidinae</taxon>
        <taxon>Tanacetum</taxon>
    </lineage>
</organism>
<dbReference type="EMBL" id="BKCJ010003938">
    <property type="protein sequence ID" value="GEU58064.1"/>
    <property type="molecule type" value="Genomic_DNA"/>
</dbReference>
<evidence type="ECO:0000313" key="1">
    <source>
        <dbReference type="EMBL" id="GEU58064.1"/>
    </source>
</evidence>
<proteinExistence type="predicted"/>
<sequence length="214" mass="24289">MSKLLYTRFTKLIINHFLSIKKSIPRRSSSKLHSSQDDQPIIKLLNIVKGDYKFGMEIPDIMISDAIKKLAGYRYYMAKKVENALIVTGLIVSRSPDTAYPPVGYDVSNLLPRTVPDTHFELKGQFLKELCDNTFSVLEHEDANEYIKKVLEIIDLFHIPKVTQDQIMLRALPVSLIEAEVILFYNRLDVPARQVRDSKGAIPSKTAAEAKIAI</sequence>
<gene>
    <name evidence="1" type="ORF">Tci_030042</name>
</gene>
<comment type="caution">
    <text evidence="1">The sequence shown here is derived from an EMBL/GenBank/DDBJ whole genome shotgun (WGS) entry which is preliminary data.</text>
</comment>
<dbReference type="AlphaFoldDB" id="A0A6L2LCZ2"/>
<protein>
    <submittedName>
        <fullName evidence="1">Uncharacterized protein</fullName>
    </submittedName>
</protein>
<accession>A0A6L2LCZ2</accession>
<name>A0A6L2LCZ2_TANCI</name>